<dbReference type="GO" id="GO:0016994">
    <property type="term" value="F:precorrin-6A reductase activity"/>
    <property type="evidence" value="ECO:0007669"/>
    <property type="project" value="InterPro"/>
</dbReference>
<dbReference type="EMBL" id="CP001560">
    <property type="protein sequence ID" value="AFJ46587.1"/>
    <property type="molecule type" value="Genomic_DNA"/>
</dbReference>
<protein>
    <submittedName>
        <fullName evidence="4">Vitamin b12 biosynthetic protein CbiJ</fullName>
    </submittedName>
</protein>
<keyword evidence="5" id="KW-1185">Reference proteome</keyword>
<reference evidence="4 5" key="1">
    <citation type="journal article" date="2012" name="J. Bacteriol.">
        <title>Complete genome sequence of the B12-producing Shimwellia blattae strain DSM 4481, isolated from a cockroach.</title>
        <authorList>
            <person name="Brzuszkiewicz E."/>
            <person name="Waschkowitz T."/>
            <person name="Wiezer A."/>
            <person name="Daniel R."/>
        </authorList>
    </citation>
    <scope>NUCLEOTIDE SEQUENCE [LARGE SCALE GENOMIC DNA]</scope>
    <source>
        <strain evidence="5">ATCC 29907 / DSM 4481 / JCM 1650 / NBRC 105725 / CDC 9005-74</strain>
    </source>
</reference>
<evidence type="ECO:0000313" key="4">
    <source>
        <dbReference type="EMBL" id="AFJ46587.1"/>
    </source>
</evidence>
<dbReference type="eggNOG" id="COG2099">
    <property type="taxonomic scope" value="Bacteria"/>
</dbReference>
<sequence length="264" mass="28065">MTCGELLLVGGTSDARELCLMLDQAGLAYTLSVASEVGRQLAGPIHGAVRTGKLDAAGLKAWLCANRTRQVIDASHPYAQLVSANLASVCRELAIPLLRWQRPGLIDAIDHPLLLRAASLAQACALAAPLGPRVLLTTGSKDLAHWQRGLPGKTLLARVLPTSGVLAQCEALGLGVGQIFALCPPFSEAFNRAFYEQCQPDVVITKESGKEGGFIEKVRPCLEMKIPCIVLTRPASPLPVGQIITTYGEFADFLATLALPRSHP</sequence>
<evidence type="ECO:0000313" key="5">
    <source>
        <dbReference type="Proteomes" id="UP000001955"/>
    </source>
</evidence>
<dbReference type="KEGG" id="ebt:EBL_c14850"/>
<proteinExistence type="predicted"/>
<dbReference type="UniPathway" id="UPA00148"/>
<dbReference type="PROSITE" id="PS51014">
    <property type="entry name" value="COBK_CBIJ"/>
    <property type="match status" value="1"/>
</dbReference>
<evidence type="ECO:0000256" key="2">
    <source>
        <dbReference type="ARBA" id="ARBA00022573"/>
    </source>
</evidence>
<keyword evidence="3" id="KW-0560">Oxidoreductase</keyword>
<dbReference type="GO" id="GO:0009236">
    <property type="term" value="P:cobalamin biosynthetic process"/>
    <property type="evidence" value="ECO:0007669"/>
    <property type="project" value="UniProtKB-UniPathway"/>
</dbReference>
<evidence type="ECO:0000256" key="3">
    <source>
        <dbReference type="ARBA" id="ARBA00023002"/>
    </source>
</evidence>
<gene>
    <name evidence="4" type="primary">cbiJ</name>
    <name evidence="4" type="ordered locus">EBL_c14850</name>
</gene>
<dbReference type="NCBIfam" id="TIGR00715">
    <property type="entry name" value="precor6x_red"/>
    <property type="match status" value="1"/>
</dbReference>
<dbReference type="HOGENOM" id="CLU_068627_0_0_6"/>
<keyword evidence="2" id="KW-0169">Cobalamin biosynthesis</keyword>
<name>K6WEE2_SHIBC</name>
<dbReference type="Proteomes" id="UP000001955">
    <property type="component" value="Chromosome"/>
</dbReference>
<dbReference type="PATRIC" id="fig|630626.3.peg.1433"/>
<dbReference type="AlphaFoldDB" id="K6WEE2"/>
<evidence type="ECO:0000256" key="1">
    <source>
        <dbReference type="ARBA" id="ARBA00004953"/>
    </source>
</evidence>
<dbReference type="OrthoDB" id="9780707at2"/>
<dbReference type="PANTHER" id="PTHR36925:SF1">
    <property type="entry name" value="COBALT-PRECORRIN-6A REDUCTASE"/>
    <property type="match status" value="1"/>
</dbReference>
<dbReference type="RefSeq" id="WP_002440013.1">
    <property type="nucleotide sequence ID" value="NC_017910.1"/>
</dbReference>
<dbReference type="Pfam" id="PF02571">
    <property type="entry name" value="CbiJ"/>
    <property type="match status" value="1"/>
</dbReference>
<organism evidence="4 5">
    <name type="scientific">Shimwellia blattae (strain ATCC 29907 / DSM 4481 / JCM 1650 / NBRC 105725 / CDC 9005-74)</name>
    <name type="common">Escherichia blattae</name>
    <dbReference type="NCBI Taxonomy" id="630626"/>
    <lineage>
        <taxon>Bacteria</taxon>
        <taxon>Pseudomonadati</taxon>
        <taxon>Pseudomonadota</taxon>
        <taxon>Gammaproteobacteria</taxon>
        <taxon>Enterobacterales</taxon>
        <taxon>Enterobacteriaceae</taxon>
        <taxon>Shimwellia</taxon>
    </lineage>
</organism>
<dbReference type="STRING" id="630626.EBL_c14850"/>
<dbReference type="PANTHER" id="PTHR36925">
    <property type="entry name" value="COBALT-PRECORRIN-6A REDUCTASE"/>
    <property type="match status" value="1"/>
</dbReference>
<accession>K6WEE2</accession>
<dbReference type="InterPro" id="IPR003723">
    <property type="entry name" value="Precorrin-6x_reduct"/>
</dbReference>
<dbReference type="NCBIfam" id="NF005967">
    <property type="entry name" value="PRK08057.1-1"/>
    <property type="match status" value="1"/>
</dbReference>
<comment type="pathway">
    <text evidence="1">Cofactor biosynthesis; adenosylcobalamin biosynthesis.</text>
</comment>